<sequence>NMQILSLNFLIHSLCGIWRPNEWSSNGAKLLYNVFTFIVIFSEYFLVLTQFMDIILVVDNIDDFATNTLMFLTIVAVCCKATVVVVRRNAITNLVQVLMKTPCKPCDEDEVAIQTKFDTFIRSCSIKYSLLATSSVTGTTIGSVLNVMQGHLPYRIWLPYDYNVSTMFWIISVHQIITVIFSAMINIGTDTLLFGLILHTCAQLKIFESRLHKLITNRTIRYLEHIFPSPNKNKTGISECIRHHLNIYKSCSITYLLLAIISLTGVIIGSVLNIMQGQLPCRIWLPLDYNMPLVFWIISIQQVIAIIVGTIINVGTETLVFGLILQTCAQLEIFESRLHKLIINKTVKYLEHALCSLNESKIEISECIRHHLSIYKYAKTVNVIFNQILFVQFFGSILILCTCIYYVSMHITELMSVGETIYCMDWSLLSVTEKKELLIIMIRSTIPIKFTSSFLITLSLQSYSNVSKYYYLWRIRLDCTSAVDLNMQILSLNFFIYTVGGIWRPLEWSSNGAKLLYNVFTFIIISSEYFLVLTQFMDIIFVVNNIDDFATTTLMFLTIVAVCCKATVVVIRRNAIINLVQILLKAPYKPRDEDEVAIQTKFDKFIRYFLQLYQKICRSCSIKYSLLATSSVTGTTIGSVLNIMQGHLPYRIWLPCNYNVSTIFWIISIHQILTIIFATMINVGTETLVFGLILQTCAQFEILKNRLHKFIIKKTVKYLGHARPLSNEDKTGISECIRHHLSIYKYAKTVNIIFNQVLFVQFFSSILVLCTSVYYLSMHIKELSAAASLLVYTICMFVQIFVYCWSGNEVMLKSISIADAIYRMNWPILSVNEKKGLLMIMIRSTIPVKFTSSFLITLSLQSYSNVIIFVVNNVNDFATNALVFLGVVAVCCKTTVVVVRRNAIINLVQVLLKAPYKPRDEDEVAIQTKFDKFIRSCSIKYSLLATSSITGGTIGSVLSVMQGHFPYRMWLPFNYNVSSMFWIISIHQMVTTIFATMINVGTETLVFGLILQTCAQFEIFESRLHKLIINKTIKYLGHASCLSNKNETGLSECIRYHLSIYQYAKAVNIIFNQVLFVQFFSSILVLCTSVYYLSTHIRELSAAASFLAYTICMFVQIFFYCWSGNEVMLKVTTFIADAIYHMDWPLLSIDEKKGLLMIMLRSTIPIKFTSSFFITLSLQSYSNVSIIWCQNKYLT</sequence>
<dbReference type="EMBL" id="KQ976914">
    <property type="protein sequence ID" value="KYN07119.1"/>
    <property type="molecule type" value="Genomic_DNA"/>
</dbReference>
<dbReference type="GO" id="GO:0004984">
    <property type="term" value="F:olfactory receptor activity"/>
    <property type="evidence" value="ECO:0007669"/>
    <property type="project" value="InterPro"/>
</dbReference>
<comment type="subcellular location">
    <subcellularLocation>
        <location evidence="1">Cell membrane</location>
        <topology evidence="1">Multi-pass membrane protein</topology>
    </subcellularLocation>
</comment>
<evidence type="ECO:0000256" key="1">
    <source>
        <dbReference type="ARBA" id="ARBA00004651"/>
    </source>
</evidence>
<proteinExistence type="predicted"/>
<keyword evidence="6 10" id="KW-1133">Transmembrane helix</keyword>
<feature type="transmembrane region" description="Helical" evidence="10">
    <location>
        <begin position="64"/>
        <end position="86"/>
    </location>
</feature>
<dbReference type="GO" id="GO:0005886">
    <property type="term" value="C:plasma membrane"/>
    <property type="evidence" value="ECO:0007669"/>
    <property type="project" value="UniProtKB-SubCell"/>
</dbReference>
<feature type="transmembrane region" description="Helical" evidence="10">
    <location>
        <begin position="168"/>
        <end position="187"/>
    </location>
</feature>
<evidence type="ECO:0000256" key="8">
    <source>
        <dbReference type="ARBA" id="ARBA00023170"/>
    </source>
</evidence>
<evidence type="ECO:0000313" key="11">
    <source>
        <dbReference type="EMBL" id="KYN07119.1"/>
    </source>
</evidence>
<evidence type="ECO:0000256" key="3">
    <source>
        <dbReference type="ARBA" id="ARBA00022606"/>
    </source>
</evidence>
<feature type="transmembrane region" description="Helical" evidence="10">
    <location>
        <begin position="485"/>
        <end position="503"/>
    </location>
</feature>
<gene>
    <name evidence="11" type="ORF">ALC62_01927</name>
</gene>
<feature type="transmembrane region" description="Helical" evidence="10">
    <location>
        <begin position="549"/>
        <end position="571"/>
    </location>
</feature>
<keyword evidence="7 10" id="KW-0472">Membrane</keyword>
<dbReference type="Pfam" id="PF02949">
    <property type="entry name" value="7tm_6"/>
    <property type="match status" value="3"/>
</dbReference>
<feature type="transmembrane region" description="Helical" evidence="10">
    <location>
        <begin position="877"/>
        <end position="899"/>
    </location>
</feature>
<feature type="non-terminal residue" evidence="11">
    <location>
        <position position="1"/>
    </location>
</feature>
<feature type="transmembrane region" description="Helical" evidence="10">
    <location>
        <begin position="850"/>
        <end position="871"/>
    </location>
</feature>
<dbReference type="GO" id="GO:0007165">
    <property type="term" value="P:signal transduction"/>
    <property type="evidence" value="ECO:0007669"/>
    <property type="project" value="UniProtKB-KW"/>
</dbReference>
<feature type="transmembrane region" description="Helical" evidence="10">
    <location>
        <begin position="941"/>
        <end position="961"/>
    </location>
</feature>
<feature type="transmembrane region" description="Helical" evidence="10">
    <location>
        <begin position="515"/>
        <end position="537"/>
    </location>
</feature>
<dbReference type="PANTHER" id="PTHR21137:SF35">
    <property type="entry name" value="ODORANT RECEPTOR 19A-RELATED"/>
    <property type="match status" value="1"/>
</dbReference>
<feature type="transmembrane region" description="Helical" evidence="10">
    <location>
        <begin position="294"/>
        <end position="314"/>
    </location>
</feature>
<feature type="transmembrane region" description="Helical" evidence="10">
    <location>
        <begin position="783"/>
        <end position="805"/>
    </location>
</feature>
<evidence type="ECO:0000256" key="7">
    <source>
        <dbReference type="ARBA" id="ARBA00023136"/>
    </source>
</evidence>
<protein>
    <submittedName>
        <fullName evidence="11">Odorant receptor 46a, isoform A</fullName>
    </submittedName>
</protein>
<evidence type="ECO:0000256" key="10">
    <source>
        <dbReference type="SAM" id="Phobius"/>
    </source>
</evidence>
<feature type="transmembrane region" description="Helical" evidence="10">
    <location>
        <begin position="253"/>
        <end position="274"/>
    </location>
</feature>
<keyword evidence="9" id="KW-0807">Transducer</keyword>
<keyword evidence="4 10" id="KW-0812">Transmembrane</keyword>
<dbReference type="STRING" id="456900.A0A151INR7"/>
<feature type="transmembrane region" description="Helical" evidence="10">
    <location>
        <begin position="383"/>
        <end position="407"/>
    </location>
</feature>
<feature type="transmembrane region" description="Helical" evidence="10">
    <location>
        <begin position="981"/>
        <end position="1000"/>
    </location>
</feature>
<keyword evidence="2" id="KW-1003">Cell membrane</keyword>
<dbReference type="PANTHER" id="PTHR21137">
    <property type="entry name" value="ODORANT RECEPTOR"/>
    <property type="match status" value="1"/>
</dbReference>
<reference evidence="11 12" key="1">
    <citation type="submission" date="2016-03" db="EMBL/GenBank/DDBJ databases">
        <title>Cyphomyrmex costatus WGS genome.</title>
        <authorList>
            <person name="Nygaard S."/>
            <person name="Hu H."/>
            <person name="Boomsma J."/>
            <person name="Zhang G."/>
        </authorList>
    </citation>
    <scope>NUCLEOTIDE SEQUENCE [LARGE SCALE GENOMIC DNA]</scope>
    <source>
        <strain evidence="11">MS0001</strain>
        <tissue evidence="11">Whole body</tissue>
    </source>
</reference>
<feature type="transmembrane region" description="Helical" evidence="10">
    <location>
        <begin position="128"/>
        <end position="148"/>
    </location>
</feature>
<name>A0A151INR7_9HYME</name>
<feature type="transmembrane region" description="Helical" evidence="10">
    <location>
        <begin position="663"/>
        <end position="683"/>
    </location>
</feature>
<dbReference type="GO" id="GO:0005549">
    <property type="term" value="F:odorant binding"/>
    <property type="evidence" value="ECO:0007669"/>
    <property type="project" value="InterPro"/>
</dbReference>
<evidence type="ECO:0000256" key="2">
    <source>
        <dbReference type="ARBA" id="ARBA00022475"/>
    </source>
</evidence>
<feature type="transmembrane region" description="Helical" evidence="10">
    <location>
        <begin position="752"/>
        <end position="777"/>
    </location>
</feature>
<keyword evidence="5" id="KW-0552">Olfaction</keyword>
<evidence type="ECO:0000256" key="4">
    <source>
        <dbReference type="ARBA" id="ARBA00022692"/>
    </source>
</evidence>
<feature type="transmembrane region" description="Helical" evidence="10">
    <location>
        <begin position="30"/>
        <end position="52"/>
    </location>
</feature>
<feature type="transmembrane region" description="Helical" evidence="10">
    <location>
        <begin position="1074"/>
        <end position="1094"/>
    </location>
</feature>
<organism evidence="11 12">
    <name type="scientific">Cyphomyrmex costatus</name>
    <dbReference type="NCBI Taxonomy" id="456900"/>
    <lineage>
        <taxon>Eukaryota</taxon>
        <taxon>Metazoa</taxon>
        <taxon>Ecdysozoa</taxon>
        <taxon>Arthropoda</taxon>
        <taxon>Hexapoda</taxon>
        <taxon>Insecta</taxon>
        <taxon>Pterygota</taxon>
        <taxon>Neoptera</taxon>
        <taxon>Endopterygota</taxon>
        <taxon>Hymenoptera</taxon>
        <taxon>Apocrita</taxon>
        <taxon>Aculeata</taxon>
        <taxon>Formicoidea</taxon>
        <taxon>Formicidae</taxon>
        <taxon>Myrmicinae</taxon>
        <taxon>Cyphomyrmex</taxon>
    </lineage>
</organism>
<keyword evidence="12" id="KW-1185">Reference proteome</keyword>
<feature type="transmembrane region" description="Helical" evidence="10">
    <location>
        <begin position="624"/>
        <end position="643"/>
    </location>
</feature>
<evidence type="ECO:0000256" key="5">
    <source>
        <dbReference type="ARBA" id="ARBA00022725"/>
    </source>
</evidence>
<dbReference type="InterPro" id="IPR004117">
    <property type="entry name" value="7tm6_olfct_rcpt"/>
</dbReference>
<keyword evidence="8 11" id="KW-0675">Receptor</keyword>
<accession>A0A151INR7</accession>
<evidence type="ECO:0000313" key="12">
    <source>
        <dbReference type="Proteomes" id="UP000078542"/>
    </source>
</evidence>
<evidence type="ECO:0000256" key="6">
    <source>
        <dbReference type="ARBA" id="ARBA00022989"/>
    </source>
</evidence>
<dbReference type="AlphaFoldDB" id="A0A151INR7"/>
<keyword evidence="3" id="KW-0716">Sensory transduction</keyword>
<feature type="transmembrane region" description="Helical" evidence="10">
    <location>
        <begin position="1100"/>
        <end position="1122"/>
    </location>
</feature>
<dbReference type="Proteomes" id="UP000078542">
    <property type="component" value="Unassembled WGS sequence"/>
</dbReference>
<evidence type="ECO:0000256" key="9">
    <source>
        <dbReference type="ARBA" id="ARBA00023224"/>
    </source>
</evidence>